<dbReference type="InterPro" id="IPR011989">
    <property type="entry name" value="ARM-like"/>
</dbReference>
<dbReference type="PANTHER" id="PTHR39490:SF8">
    <property type="entry name" value="ZINC FINGER FYVE DOMAIN-CONTAINING PROTEIN 21"/>
    <property type="match status" value="1"/>
</dbReference>
<dbReference type="InterPro" id="IPR011011">
    <property type="entry name" value="Znf_FYVE_PHD"/>
</dbReference>
<dbReference type="PROSITE" id="PS50178">
    <property type="entry name" value="ZF_FYVE"/>
    <property type="match status" value="1"/>
</dbReference>
<dbReference type="InParanoid" id="D8LXA7"/>
<dbReference type="InterPro" id="IPR013083">
    <property type="entry name" value="Znf_RING/FYVE/PHD"/>
</dbReference>
<dbReference type="PANTHER" id="PTHR39490">
    <property type="entry name" value="ARRESTIN DOMAIN-CONTAINING PROTEIN D"/>
    <property type="match status" value="1"/>
</dbReference>
<dbReference type="GO" id="GO:0008270">
    <property type="term" value="F:zinc ion binding"/>
    <property type="evidence" value="ECO:0007669"/>
    <property type="project" value="UniProtKB-KW"/>
</dbReference>
<name>D8LXA7_BLAHO</name>
<dbReference type="Pfam" id="PF01363">
    <property type="entry name" value="FYVE"/>
    <property type="match status" value="1"/>
</dbReference>
<evidence type="ECO:0000313" key="6">
    <source>
        <dbReference type="EMBL" id="CBK20902.2"/>
    </source>
</evidence>
<dbReference type="EMBL" id="FN668639">
    <property type="protein sequence ID" value="CBK20902.2"/>
    <property type="molecule type" value="Genomic_DNA"/>
</dbReference>
<evidence type="ECO:0000256" key="3">
    <source>
        <dbReference type="ARBA" id="ARBA00022833"/>
    </source>
</evidence>
<keyword evidence="7" id="KW-1185">Reference proteome</keyword>
<evidence type="ECO:0000259" key="5">
    <source>
        <dbReference type="PROSITE" id="PS50178"/>
    </source>
</evidence>
<feature type="domain" description="FYVE-type" evidence="5">
    <location>
        <begin position="8"/>
        <end position="72"/>
    </location>
</feature>
<keyword evidence="3" id="KW-0862">Zinc</keyword>
<evidence type="ECO:0000256" key="1">
    <source>
        <dbReference type="ARBA" id="ARBA00022723"/>
    </source>
</evidence>
<dbReference type="InterPro" id="IPR016024">
    <property type="entry name" value="ARM-type_fold"/>
</dbReference>
<protein>
    <recommendedName>
        <fullName evidence="5">FYVE-type domain-containing protein</fullName>
    </recommendedName>
</protein>
<dbReference type="GeneID" id="24918425"/>
<accession>D8LXA7</accession>
<dbReference type="SUPFAM" id="SSF48371">
    <property type="entry name" value="ARM repeat"/>
    <property type="match status" value="1"/>
</dbReference>
<dbReference type="RefSeq" id="XP_012894950.1">
    <property type="nucleotide sequence ID" value="XM_013039496.1"/>
</dbReference>
<gene>
    <name evidence="6" type="ORF">GSBLH_T00001148001</name>
</gene>
<proteinExistence type="predicted"/>
<dbReference type="AlphaFoldDB" id="D8LXA7"/>
<dbReference type="InterPro" id="IPR052113">
    <property type="entry name" value="FYVE-type_Zinc_Finger"/>
</dbReference>
<evidence type="ECO:0000256" key="2">
    <source>
        <dbReference type="ARBA" id="ARBA00022771"/>
    </source>
</evidence>
<evidence type="ECO:0000313" key="7">
    <source>
        <dbReference type="Proteomes" id="UP000008312"/>
    </source>
</evidence>
<dbReference type="OrthoDB" id="660555at2759"/>
<sequence length="310" mass="34734">MTPLWVPDSMSARCSDCGCSFSLFKRRHHCRLCGRVFCKACSSLQADLSAYGYPHSKMGLQRVCHACHALLAQPSSPWSRLPFASQVLIASFLPLDSVSALSQVDRETHRRFTSRDFDQSFWKFLCTAESSLRELLDQSNSLRLGVPAKEGQTSVHLSIRTVRTAKEDEEDKSVFRCTDGCRWRLEFAEKTAIPGSLHAALFFVRYSVVSLRIAALRQLRQQSVQQPAVIAQAVKRKDVMGSLIRCLQFGNAQLARNRAISREILELMLATAGCLLNMTQSSREISTVFRESEGITTLISILQNEVVNAQ</sequence>
<dbReference type="Gene3D" id="1.25.10.10">
    <property type="entry name" value="Leucine-rich Repeat Variant"/>
    <property type="match status" value="1"/>
</dbReference>
<dbReference type="SMART" id="SM00064">
    <property type="entry name" value="FYVE"/>
    <property type="match status" value="1"/>
</dbReference>
<dbReference type="Proteomes" id="UP000008312">
    <property type="component" value="Unassembled WGS sequence"/>
</dbReference>
<dbReference type="InterPro" id="IPR017455">
    <property type="entry name" value="Znf_FYVE-rel"/>
</dbReference>
<dbReference type="InterPro" id="IPR000306">
    <property type="entry name" value="Znf_FYVE"/>
</dbReference>
<reference evidence="6" key="1">
    <citation type="submission" date="2010-02" db="EMBL/GenBank/DDBJ databases">
        <title>Sequencing and annotation of the Blastocystis hominis genome.</title>
        <authorList>
            <person name="Wincker P."/>
        </authorList>
    </citation>
    <scope>NUCLEOTIDE SEQUENCE</scope>
    <source>
        <strain evidence="6">Singapore isolate B</strain>
    </source>
</reference>
<keyword evidence="1" id="KW-0479">Metal-binding</keyword>
<evidence type="ECO:0000256" key="4">
    <source>
        <dbReference type="PROSITE-ProRule" id="PRU00091"/>
    </source>
</evidence>
<keyword evidence="2 4" id="KW-0863">Zinc-finger</keyword>
<dbReference type="Gene3D" id="3.30.40.10">
    <property type="entry name" value="Zinc/RING finger domain, C3HC4 (zinc finger)"/>
    <property type="match status" value="1"/>
</dbReference>
<organism evidence="6">
    <name type="scientific">Blastocystis hominis</name>
    <dbReference type="NCBI Taxonomy" id="12968"/>
    <lineage>
        <taxon>Eukaryota</taxon>
        <taxon>Sar</taxon>
        <taxon>Stramenopiles</taxon>
        <taxon>Bigyra</taxon>
        <taxon>Opalozoa</taxon>
        <taxon>Opalinata</taxon>
        <taxon>Blastocystidae</taxon>
        <taxon>Blastocystis</taxon>
    </lineage>
</organism>
<dbReference type="SUPFAM" id="SSF57903">
    <property type="entry name" value="FYVE/PHD zinc finger"/>
    <property type="match status" value="1"/>
</dbReference>